<feature type="transmembrane region" description="Helical" evidence="5">
    <location>
        <begin position="217"/>
        <end position="236"/>
    </location>
</feature>
<protein>
    <submittedName>
        <fullName evidence="7">Ca2+/Na+ antiporter</fullName>
    </submittedName>
</protein>
<evidence type="ECO:0000256" key="5">
    <source>
        <dbReference type="SAM" id="Phobius"/>
    </source>
</evidence>
<accession>A0A330L3N4</accession>
<feature type="transmembrane region" description="Helical" evidence="5">
    <location>
        <begin position="284"/>
        <end position="308"/>
    </location>
</feature>
<dbReference type="InterPro" id="IPR004481">
    <property type="entry name" value="K/Na/Ca-exchanger"/>
</dbReference>
<keyword evidence="2 5" id="KW-0812">Transmembrane</keyword>
<dbReference type="FunCoup" id="A0A330L3N4">
    <property type="interactions" value="134"/>
</dbReference>
<feature type="domain" description="Sodium/calcium exchanger membrane region" evidence="6">
    <location>
        <begin position="6"/>
        <end position="160"/>
    </location>
</feature>
<dbReference type="GO" id="GO:0005262">
    <property type="term" value="F:calcium channel activity"/>
    <property type="evidence" value="ECO:0007669"/>
    <property type="project" value="TreeGrafter"/>
</dbReference>
<dbReference type="GO" id="GO:0008273">
    <property type="term" value="F:calcium, potassium:sodium antiporter activity"/>
    <property type="evidence" value="ECO:0007669"/>
    <property type="project" value="TreeGrafter"/>
</dbReference>
<dbReference type="InterPro" id="IPR044880">
    <property type="entry name" value="NCX_ion-bd_dom_sf"/>
</dbReference>
<evidence type="ECO:0000256" key="3">
    <source>
        <dbReference type="ARBA" id="ARBA00022989"/>
    </source>
</evidence>
<evidence type="ECO:0000256" key="4">
    <source>
        <dbReference type="ARBA" id="ARBA00023136"/>
    </source>
</evidence>
<evidence type="ECO:0000259" key="6">
    <source>
        <dbReference type="Pfam" id="PF01699"/>
    </source>
</evidence>
<dbReference type="Gene3D" id="1.20.1420.30">
    <property type="entry name" value="NCX, central ion-binding region"/>
    <property type="match status" value="1"/>
</dbReference>
<feature type="transmembrane region" description="Helical" evidence="5">
    <location>
        <begin position="257"/>
        <end position="278"/>
    </location>
</feature>
<evidence type="ECO:0000256" key="1">
    <source>
        <dbReference type="ARBA" id="ARBA00004141"/>
    </source>
</evidence>
<dbReference type="GO" id="GO:0005886">
    <property type="term" value="C:plasma membrane"/>
    <property type="evidence" value="ECO:0007669"/>
    <property type="project" value="TreeGrafter"/>
</dbReference>
<organism evidence="7 8">
    <name type="scientific">Nitrospira lenta</name>
    <dbReference type="NCBI Taxonomy" id="1436998"/>
    <lineage>
        <taxon>Bacteria</taxon>
        <taxon>Pseudomonadati</taxon>
        <taxon>Nitrospirota</taxon>
        <taxon>Nitrospiria</taxon>
        <taxon>Nitrospirales</taxon>
        <taxon>Nitrospiraceae</taxon>
        <taxon>Nitrospira</taxon>
    </lineage>
</organism>
<dbReference type="PANTHER" id="PTHR10846">
    <property type="entry name" value="SODIUM/POTASSIUM/CALCIUM EXCHANGER"/>
    <property type="match status" value="1"/>
</dbReference>
<keyword evidence="3 5" id="KW-1133">Transmembrane helix</keyword>
<evidence type="ECO:0000313" key="8">
    <source>
        <dbReference type="Proteomes" id="UP000248168"/>
    </source>
</evidence>
<feature type="transmembrane region" description="Helical" evidence="5">
    <location>
        <begin position="315"/>
        <end position="333"/>
    </location>
</feature>
<feature type="domain" description="Sodium/calcium exchanger membrane region" evidence="6">
    <location>
        <begin position="197"/>
        <end position="332"/>
    </location>
</feature>
<comment type="subcellular location">
    <subcellularLocation>
        <location evidence="1">Membrane</location>
        <topology evidence="1">Multi-pass membrane protein</topology>
    </subcellularLocation>
</comment>
<feature type="transmembrane region" description="Helical" evidence="5">
    <location>
        <begin position="43"/>
        <end position="66"/>
    </location>
</feature>
<feature type="transmembrane region" description="Helical" evidence="5">
    <location>
        <begin position="122"/>
        <end position="155"/>
    </location>
</feature>
<keyword evidence="8" id="KW-1185">Reference proteome</keyword>
<dbReference type="OrthoDB" id="9786081at2"/>
<dbReference type="InParanoid" id="A0A330L3N4"/>
<dbReference type="GO" id="GO:0006874">
    <property type="term" value="P:intracellular calcium ion homeostasis"/>
    <property type="evidence" value="ECO:0007669"/>
    <property type="project" value="TreeGrafter"/>
</dbReference>
<dbReference type="Pfam" id="PF01699">
    <property type="entry name" value="Na_Ca_ex"/>
    <property type="match status" value="2"/>
</dbReference>
<keyword evidence="4 5" id="KW-0472">Membrane</keyword>
<reference evidence="8" key="1">
    <citation type="submission" date="2018-04" db="EMBL/GenBank/DDBJ databases">
        <authorList>
            <person name="Lucker S."/>
            <person name="Sakoula D."/>
        </authorList>
    </citation>
    <scope>NUCLEOTIDE SEQUENCE [LARGE SCALE GENOMIC DNA]</scope>
</reference>
<feature type="transmembrane region" description="Helical" evidence="5">
    <location>
        <begin position="78"/>
        <end position="102"/>
    </location>
</feature>
<sequence length="334" mass="35200">MTLLFYVLLFLVSVAVTLGGCSLFTNAIEWLGKRLGISEGAVGSIFAAIGTTLPETSIPVIAIFFGKSQQEADVGLGAILGAPFMLSTLVLPILALLLILFARAGKRSAQFHLNYGEVRTDLTFFTVGYAVALGCVFIPSHAVHVAAAIGLMGLYIYYMKIKFSAEDEDGGEGSLDPLVFAKRAQTPSYTMIGLQAVAGLGGLIAGAHLFVTAAETVATTFAVSPLILALLIAPLATELPEMSNSFLWLYRKKDRLAIGNVTGAMVFQGTFPVSVGLIGTEWALAPSAMLTMVLAMVAAGLCLLQILVGGRWQPALLGAGAILYVGYTVYLYAF</sequence>
<dbReference type="RefSeq" id="WP_121988284.1">
    <property type="nucleotide sequence ID" value="NZ_OUNR01000001.1"/>
</dbReference>
<dbReference type="EMBL" id="OUNR01000001">
    <property type="protein sequence ID" value="SPP63809.1"/>
    <property type="molecule type" value="Genomic_DNA"/>
</dbReference>
<proteinExistence type="predicted"/>
<dbReference type="PANTHER" id="PTHR10846:SF8">
    <property type="entry name" value="INNER MEMBRANE PROTEIN YRBG"/>
    <property type="match status" value="1"/>
</dbReference>
<evidence type="ECO:0000256" key="2">
    <source>
        <dbReference type="ARBA" id="ARBA00022692"/>
    </source>
</evidence>
<gene>
    <name evidence="7" type="ORF">NITLEN_10895</name>
</gene>
<dbReference type="InterPro" id="IPR004837">
    <property type="entry name" value="NaCa_Exmemb"/>
</dbReference>
<dbReference type="AlphaFoldDB" id="A0A330L3N4"/>
<evidence type="ECO:0000313" key="7">
    <source>
        <dbReference type="EMBL" id="SPP63809.1"/>
    </source>
</evidence>
<feature type="transmembrane region" description="Helical" evidence="5">
    <location>
        <begin position="192"/>
        <end position="211"/>
    </location>
</feature>
<dbReference type="Proteomes" id="UP000248168">
    <property type="component" value="Unassembled WGS sequence"/>
</dbReference>
<name>A0A330L3N4_9BACT</name>